<accession>Q2W0R9</accession>
<dbReference type="EMBL" id="AP007255">
    <property type="protein sequence ID" value="BAE52556.1"/>
    <property type="molecule type" value="Genomic_DNA"/>
</dbReference>
<dbReference type="HOGENOM" id="CLU_026005_2_0_5"/>
<evidence type="ECO:0000313" key="3">
    <source>
        <dbReference type="Proteomes" id="UP000007058"/>
    </source>
</evidence>
<evidence type="ECO:0000313" key="2">
    <source>
        <dbReference type="EMBL" id="BAE52556.1"/>
    </source>
</evidence>
<protein>
    <submittedName>
        <fullName evidence="2">Flp pilus assembly protein TadG</fullName>
    </submittedName>
</protein>
<dbReference type="KEGG" id="mag:amb3752"/>
<dbReference type="AlphaFoldDB" id="Q2W0R9"/>
<evidence type="ECO:0000259" key="1">
    <source>
        <dbReference type="Pfam" id="PF13400"/>
    </source>
</evidence>
<feature type="domain" description="Putative Flp pilus-assembly TadG-like N-terminal" evidence="1">
    <location>
        <begin position="15"/>
        <end position="60"/>
    </location>
</feature>
<dbReference type="SUPFAM" id="SSF53300">
    <property type="entry name" value="vWA-like"/>
    <property type="match status" value="1"/>
</dbReference>
<keyword evidence="3" id="KW-1185">Reference proteome</keyword>
<dbReference type="Proteomes" id="UP000007058">
    <property type="component" value="Chromosome"/>
</dbReference>
<dbReference type="Gene3D" id="3.40.50.410">
    <property type="entry name" value="von Willebrand factor, type A domain"/>
    <property type="match status" value="1"/>
</dbReference>
<dbReference type="RefSeq" id="WP_011386108.1">
    <property type="nucleotide sequence ID" value="NC_007626.1"/>
</dbReference>
<sequence length="464" mass="48431">MIRNSLSRLMTCRKGNMAIILAIGLLPIITTIGLGVDVARAYAVKSRMSAALDAAALAVGSSSGTDAQLSAVAQKFFDANYPTGALGAHPSVAVKVTGDVISASAVAEVDTVFMKVVGLNDVPVHADSTVNRQIAGLELAMVLDNTGSMTTNNNIQAVRDAANQLTDILFGTATVHPYLKIALVPYSAAVNVGSVAPSLITTGDTYAPNDLLGWKGCVVERAGANGVGDTSAATAPWTRYKWLPAVDNNYDATKSSTVLANPSNGNASTGPNLGCPTAITPLTNVKATLTPAINAMEAWSRGGTLSDVGMAWGLRVLSPEPPFTEGLPWGTPKWSKAVILMTDGDNQFYKLTSTTGGNKVNSAVNSDYGAYGRLDELGRIGTTNATTAKTTINTRLTSVCNAMKAKNIIVYTVTFTSGINQATKDIYKACATDASKYFDSPSQDELKSAFRAIATSLSNLRVSQ</sequence>
<dbReference type="InterPro" id="IPR036465">
    <property type="entry name" value="vWFA_dom_sf"/>
</dbReference>
<dbReference type="InterPro" id="IPR028087">
    <property type="entry name" value="Tad_N"/>
</dbReference>
<dbReference type="OrthoDB" id="7522752at2"/>
<reference evidence="2 3" key="1">
    <citation type="journal article" date="2005" name="DNA Res.">
        <title>Complete genome sequence of the facultative anaerobic magnetotactic bacterium Magnetospirillum sp. strain AMB-1.</title>
        <authorList>
            <person name="Matsunaga T."/>
            <person name="Okamura Y."/>
            <person name="Fukuda Y."/>
            <person name="Wahyudi A.T."/>
            <person name="Murase Y."/>
            <person name="Takeyama H."/>
        </authorList>
    </citation>
    <scope>NUCLEOTIDE SEQUENCE [LARGE SCALE GENOMIC DNA]</scope>
    <source>
        <strain evidence="3">ATCC 700264 / AMB-1</strain>
    </source>
</reference>
<dbReference type="Pfam" id="PF13400">
    <property type="entry name" value="Tad"/>
    <property type="match status" value="1"/>
</dbReference>
<name>Q2W0R9_PARM1</name>
<dbReference type="STRING" id="342108.amb3752"/>
<proteinExistence type="predicted"/>
<gene>
    <name evidence="2" type="ordered locus">amb3752</name>
</gene>
<organism evidence="2 3">
    <name type="scientific">Paramagnetospirillum magneticum (strain ATCC 700264 / AMB-1)</name>
    <name type="common">Magnetospirillum magneticum</name>
    <dbReference type="NCBI Taxonomy" id="342108"/>
    <lineage>
        <taxon>Bacteria</taxon>
        <taxon>Pseudomonadati</taxon>
        <taxon>Pseudomonadota</taxon>
        <taxon>Alphaproteobacteria</taxon>
        <taxon>Rhodospirillales</taxon>
        <taxon>Magnetospirillaceae</taxon>
        <taxon>Paramagnetospirillum</taxon>
    </lineage>
</organism>